<dbReference type="InterPro" id="IPR018223">
    <property type="entry name" value="Arginosuc_synth_CS"/>
</dbReference>
<dbReference type="FunFam" id="3.90.1260.10:FF:000007">
    <property type="entry name" value="Argininosuccinate synthase"/>
    <property type="match status" value="1"/>
</dbReference>
<evidence type="ECO:0000256" key="4">
    <source>
        <dbReference type="ARBA" id="ARBA00022571"/>
    </source>
</evidence>
<evidence type="ECO:0000256" key="2">
    <source>
        <dbReference type="ARBA" id="ARBA00011881"/>
    </source>
</evidence>
<dbReference type="GO" id="GO:0004055">
    <property type="term" value="F:argininosuccinate synthase activity"/>
    <property type="evidence" value="ECO:0007669"/>
    <property type="project" value="UniProtKB-EC"/>
</dbReference>
<dbReference type="UniPathway" id="UPA00068">
    <property type="reaction ID" value="UER00113"/>
</dbReference>
<dbReference type="SUPFAM" id="SSF52402">
    <property type="entry name" value="Adenine nucleotide alpha hydrolases-like"/>
    <property type="match status" value="1"/>
</dbReference>
<feature type="domain" description="Arginosuccinate synthase C-terminal" evidence="10">
    <location>
        <begin position="180"/>
        <end position="395"/>
    </location>
</feature>
<comment type="subunit">
    <text evidence="2">Homotetramer.</text>
</comment>
<dbReference type="InterPro" id="IPR024074">
    <property type="entry name" value="AS_cat/multimer_dom_body"/>
</dbReference>
<dbReference type="NCBIfam" id="NF001770">
    <property type="entry name" value="PRK00509.1"/>
    <property type="match status" value="1"/>
</dbReference>
<accession>A0A1W1BEG1</accession>
<comment type="pathway">
    <text evidence="1">Amino-acid biosynthesis; L-arginine biosynthesis; L-arginine from L-ornithine and carbamoyl phosphate: step 2/3.</text>
</comment>
<evidence type="ECO:0000259" key="9">
    <source>
        <dbReference type="Pfam" id="PF00764"/>
    </source>
</evidence>
<dbReference type="InterPro" id="IPR023434">
    <property type="entry name" value="Arginosuc_synth_type_1_subfam"/>
</dbReference>
<dbReference type="Gene3D" id="1.20.5.470">
    <property type="entry name" value="Single helix bin"/>
    <property type="match status" value="1"/>
</dbReference>
<dbReference type="GO" id="GO:0005737">
    <property type="term" value="C:cytoplasm"/>
    <property type="evidence" value="ECO:0007669"/>
    <property type="project" value="TreeGrafter"/>
</dbReference>
<keyword evidence="5 11" id="KW-0436">Ligase</keyword>
<dbReference type="PANTHER" id="PTHR11587:SF2">
    <property type="entry name" value="ARGININOSUCCINATE SYNTHASE"/>
    <property type="match status" value="1"/>
</dbReference>
<dbReference type="GO" id="GO:0005524">
    <property type="term" value="F:ATP binding"/>
    <property type="evidence" value="ECO:0007669"/>
    <property type="project" value="UniProtKB-KW"/>
</dbReference>
<dbReference type="PANTHER" id="PTHR11587">
    <property type="entry name" value="ARGININOSUCCINATE SYNTHASE"/>
    <property type="match status" value="1"/>
</dbReference>
<keyword evidence="7" id="KW-0547">Nucleotide-binding</keyword>
<evidence type="ECO:0000256" key="1">
    <source>
        <dbReference type="ARBA" id="ARBA00004967"/>
    </source>
</evidence>
<reference evidence="11" key="1">
    <citation type="submission" date="2016-10" db="EMBL/GenBank/DDBJ databases">
        <authorList>
            <person name="de Groot N.N."/>
        </authorList>
    </citation>
    <scope>NUCLEOTIDE SEQUENCE</scope>
</reference>
<dbReference type="EC" id="6.3.4.5" evidence="3"/>
<dbReference type="PROSITE" id="PS00565">
    <property type="entry name" value="ARGININOSUCCIN_SYN_2"/>
    <property type="match status" value="1"/>
</dbReference>
<evidence type="ECO:0000256" key="6">
    <source>
        <dbReference type="ARBA" id="ARBA00022605"/>
    </source>
</evidence>
<gene>
    <name evidence="11" type="ORF">MNB_SM-5-421</name>
</gene>
<dbReference type="Gene3D" id="3.90.1260.10">
    <property type="entry name" value="Argininosuccinate synthetase, chain A, domain 2"/>
    <property type="match status" value="1"/>
</dbReference>
<evidence type="ECO:0000313" key="11">
    <source>
        <dbReference type="EMBL" id="SFV51902.1"/>
    </source>
</evidence>
<evidence type="ECO:0000256" key="3">
    <source>
        <dbReference type="ARBA" id="ARBA00012286"/>
    </source>
</evidence>
<dbReference type="InterPro" id="IPR014729">
    <property type="entry name" value="Rossmann-like_a/b/a_fold"/>
</dbReference>
<dbReference type="GO" id="GO:0006526">
    <property type="term" value="P:L-arginine biosynthetic process"/>
    <property type="evidence" value="ECO:0007669"/>
    <property type="project" value="UniProtKB-UniPathway"/>
</dbReference>
<protein>
    <recommendedName>
        <fullName evidence="3">argininosuccinate synthase</fullName>
        <ecNumber evidence="3">6.3.4.5</ecNumber>
    </recommendedName>
</protein>
<keyword evidence="6" id="KW-0028">Amino-acid biosynthesis</keyword>
<dbReference type="CDD" id="cd01999">
    <property type="entry name" value="ASS"/>
    <property type="match status" value="1"/>
</dbReference>
<dbReference type="Pfam" id="PF00764">
    <property type="entry name" value="Arginosuc_synth"/>
    <property type="match status" value="1"/>
</dbReference>
<dbReference type="Gene3D" id="3.40.50.620">
    <property type="entry name" value="HUPs"/>
    <property type="match status" value="1"/>
</dbReference>
<evidence type="ECO:0000256" key="8">
    <source>
        <dbReference type="ARBA" id="ARBA00022840"/>
    </source>
</evidence>
<dbReference type="FunFam" id="3.40.50.620:FF:000019">
    <property type="entry name" value="Argininosuccinate synthase"/>
    <property type="match status" value="1"/>
</dbReference>
<dbReference type="InterPro" id="IPR001518">
    <property type="entry name" value="Arginosuc_synth"/>
</dbReference>
<dbReference type="HAMAP" id="MF_00005">
    <property type="entry name" value="Arg_succ_synth_type1"/>
    <property type="match status" value="1"/>
</dbReference>
<dbReference type="SUPFAM" id="SSF69864">
    <property type="entry name" value="Argininosuccinate synthetase, C-terminal domain"/>
    <property type="match status" value="1"/>
</dbReference>
<dbReference type="AlphaFoldDB" id="A0A1W1BEG1"/>
<dbReference type="NCBIfam" id="TIGR00032">
    <property type="entry name" value="argG"/>
    <property type="match status" value="1"/>
</dbReference>
<evidence type="ECO:0000256" key="7">
    <source>
        <dbReference type="ARBA" id="ARBA00022741"/>
    </source>
</evidence>
<dbReference type="Pfam" id="PF20979">
    <property type="entry name" value="Arginosuc_syn_C"/>
    <property type="match status" value="1"/>
</dbReference>
<dbReference type="GO" id="GO:0000053">
    <property type="term" value="P:argininosuccinate metabolic process"/>
    <property type="evidence" value="ECO:0007669"/>
    <property type="project" value="TreeGrafter"/>
</dbReference>
<dbReference type="InterPro" id="IPR048268">
    <property type="entry name" value="Arginosuc_syn_C"/>
</dbReference>
<feature type="domain" description="Arginosuccinate synthase-like N-terminal" evidence="9">
    <location>
        <begin position="7"/>
        <end position="169"/>
    </location>
</feature>
<dbReference type="GO" id="GO:0000050">
    <property type="term" value="P:urea cycle"/>
    <property type="evidence" value="ECO:0007669"/>
    <property type="project" value="TreeGrafter"/>
</dbReference>
<dbReference type="PROSITE" id="PS00564">
    <property type="entry name" value="ARGININOSUCCIN_SYN_1"/>
    <property type="match status" value="1"/>
</dbReference>
<name>A0A1W1BEG1_9ZZZZ</name>
<sequence length="406" mass="45587">MKKSVKKVVLAYSGGLDTSVILKWLQDEYKCEVVTFTADLGQGEELEPARKKALELGIKPENIFIDDLREEFVKDFVFPMFRANAIYEGEYLLGTSIARPLIAKRQAEIAKITGADGVSHGATGKGNDQVRFEMGYLGQDATLTIIAPWREWDLNSREKLLAYAAQHGIQIEKKGKKSPYSMDANLLHISYEGGILEDPAAEPEESMWLWTNSPESAPNEPEYIEIGYKNGDPVTLNGEALSPATMLKTLNELGGKHGIGRVDIVENRFVGMKARGCYETPGGTIMLKAHRAIESITLDREAAHLKDEMMPRYAKLIYNGFWWSPEREMLQAAIDKTQEFVEGTVRLKLYKGNVTVVGRSSDVSLFNPEYSTFEEDEVYNQKDAEGFIKLNALRFIIEGKARKNKK</sequence>
<evidence type="ECO:0000256" key="5">
    <source>
        <dbReference type="ARBA" id="ARBA00022598"/>
    </source>
</evidence>
<dbReference type="EMBL" id="FPHH01000014">
    <property type="protein sequence ID" value="SFV51902.1"/>
    <property type="molecule type" value="Genomic_DNA"/>
</dbReference>
<keyword evidence="4" id="KW-0055">Arginine biosynthesis</keyword>
<organism evidence="11">
    <name type="scientific">hydrothermal vent metagenome</name>
    <dbReference type="NCBI Taxonomy" id="652676"/>
    <lineage>
        <taxon>unclassified sequences</taxon>
        <taxon>metagenomes</taxon>
        <taxon>ecological metagenomes</taxon>
    </lineage>
</organism>
<dbReference type="InterPro" id="IPR048267">
    <property type="entry name" value="Arginosuc_syn_N"/>
</dbReference>
<evidence type="ECO:0000259" key="10">
    <source>
        <dbReference type="Pfam" id="PF20979"/>
    </source>
</evidence>
<proteinExistence type="inferred from homology"/>
<keyword evidence="8" id="KW-0067">ATP-binding</keyword>